<evidence type="ECO:0000313" key="3">
    <source>
        <dbReference type="Proteomes" id="UP001160334"/>
    </source>
</evidence>
<evidence type="ECO:0000259" key="1">
    <source>
        <dbReference type="Pfam" id="PF07969"/>
    </source>
</evidence>
<dbReference type="RefSeq" id="WP_280759624.1">
    <property type="nucleotide sequence ID" value="NZ_JARXVC010000003.1"/>
</dbReference>
<dbReference type="InterPro" id="IPR033932">
    <property type="entry name" value="YtcJ-like"/>
</dbReference>
<comment type="caution">
    <text evidence="2">The sequence shown here is derived from an EMBL/GenBank/DDBJ whole genome shotgun (WGS) entry which is preliminary data.</text>
</comment>
<dbReference type="Proteomes" id="UP001160334">
    <property type="component" value="Unassembled WGS sequence"/>
</dbReference>
<dbReference type="Gene3D" id="2.30.40.10">
    <property type="entry name" value="Urease, subunit C, domain 1"/>
    <property type="match status" value="1"/>
</dbReference>
<organism evidence="2 3">
    <name type="scientific">Prescottella agglutinans</name>
    <dbReference type="NCBI Taxonomy" id="1644129"/>
    <lineage>
        <taxon>Bacteria</taxon>
        <taxon>Bacillati</taxon>
        <taxon>Actinomycetota</taxon>
        <taxon>Actinomycetes</taxon>
        <taxon>Mycobacteriales</taxon>
        <taxon>Nocardiaceae</taxon>
        <taxon>Prescottella</taxon>
    </lineage>
</organism>
<evidence type="ECO:0000313" key="2">
    <source>
        <dbReference type="EMBL" id="MDH6280276.1"/>
    </source>
</evidence>
<accession>A0ABT6M7J0</accession>
<dbReference type="EMBL" id="JARXVC010000003">
    <property type="protein sequence ID" value="MDH6280276.1"/>
    <property type="molecule type" value="Genomic_DNA"/>
</dbReference>
<name>A0ABT6M7J0_9NOCA</name>
<dbReference type="Gene3D" id="3.20.20.140">
    <property type="entry name" value="Metal-dependent hydrolases"/>
    <property type="match status" value="1"/>
</dbReference>
<dbReference type="Pfam" id="PF07969">
    <property type="entry name" value="Amidohydro_3"/>
    <property type="match status" value="1"/>
</dbReference>
<dbReference type="SUPFAM" id="SSF51338">
    <property type="entry name" value="Composite domain of metallo-dependent hydrolases"/>
    <property type="match status" value="1"/>
</dbReference>
<sequence length="570" mass="60916">MVDRPAVSPLADWQHPHRIYLGGVVRTMVGAGRATAFAVRDGRFVAVGSDAEIESLAGPLTASVDLGGRVVLPGFIETHVHPHMSGASSIDVDAGAEACPDIESLIGALTARAATSVSGEAVRASGFDDSLVVDDRGLTSADLDRAAANRPIVVRHLSGHGVYVNSFVLRAKGIDGDTPDPEGGVIVRDASGRPTGEFREIPAMRLVLDPSETMPPDGELDDSLRRALVRMASVGVTSFHDMFVTPVMADSYRRLHASGELTLRGRLYAGFGMLDGFALGDSATAEGDDVLSVGGVKLISDGSIQLHTGALSEPYHDLGGCHCGDMAIPPGDLDEMVARCHAAGRQVAIHTNGDRAIDVALDAIEKAKATSGNAPLTPPGPQHRLEHVQTLREDQILRMRELGVAASVFVNHVYYWGDRHRDRFLGPHRGSRISPLASIAAADLQFALHCDSPVTPVDPLFTIHTAVNRVTRGGRVLGPEQRIDAETAVAGYTTSAAVSCTRRARISDRQSTDLTKECAHEAIVTCPDRNAVHGVDRRDCVAGRVRGRLGFGNRRLQCHDRPRRQPGRRW</sequence>
<dbReference type="SUPFAM" id="SSF51556">
    <property type="entry name" value="Metallo-dependent hydrolases"/>
    <property type="match status" value="1"/>
</dbReference>
<dbReference type="InterPro" id="IPR032466">
    <property type="entry name" value="Metal_Hydrolase"/>
</dbReference>
<reference evidence="2 3" key="1">
    <citation type="submission" date="2023-04" db="EMBL/GenBank/DDBJ databases">
        <title>Forest soil microbial communities from Buena Vista Peninsula, Colon Province, Panama.</title>
        <authorList>
            <person name="Bouskill N."/>
        </authorList>
    </citation>
    <scope>NUCLEOTIDE SEQUENCE [LARGE SCALE GENOMIC DNA]</scope>
    <source>
        <strain evidence="2 3">CFH S0262</strain>
    </source>
</reference>
<dbReference type="CDD" id="cd01300">
    <property type="entry name" value="YtcJ_like"/>
    <property type="match status" value="1"/>
</dbReference>
<gene>
    <name evidence="2" type="ORF">M2280_001488</name>
</gene>
<keyword evidence="3" id="KW-1185">Reference proteome</keyword>
<proteinExistence type="predicted"/>
<dbReference type="InterPro" id="IPR013108">
    <property type="entry name" value="Amidohydro_3"/>
</dbReference>
<dbReference type="Gene3D" id="3.10.310.70">
    <property type="match status" value="1"/>
</dbReference>
<dbReference type="InterPro" id="IPR011059">
    <property type="entry name" value="Metal-dep_hydrolase_composite"/>
</dbReference>
<dbReference type="PANTHER" id="PTHR22642:SF2">
    <property type="entry name" value="PROTEIN LONG AFTER FAR-RED 3"/>
    <property type="match status" value="1"/>
</dbReference>
<dbReference type="PANTHER" id="PTHR22642">
    <property type="entry name" value="IMIDAZOLONEPROPIONASE"/>
    <property type="match status" value="1"/>
</dbReference>
<protein>
    <submittedName>
        <fullName evidence="2">Amidohydrolase YtcJ</fullName>
    </submittedName>
</protein>
<feature type="domain" description="Amidohydrolase 3" evidence="1">
    <location>
        <begin position="64"/>
        <end position="498"/>
    </location>
</feature>